<evidence type="ECO:0000256" key="2">
    <source>
        <dbReference type="ARBA" id="ARBA00022842"/>
    </source>
</evidence>
<evidence type="ECO:0000313" key="3">
    <source>
        <dbReference type="EMBL" id="MDQ2090510.1"/>
    </source>
</evidence>
<dbReference type="InterPro" id="IPR005299">
    <property type="entry name" value="MeTrfase_7"/>
</dbReference>
<evidence type="ECO:0000313" key="4">
    <source>
        <dbReference type="Proteomes" id="UP001226762"/>
    </source>
</evidence>
<dbReference type="GO" id="GO:0046872">
    <property type="term" value="F:metal ion binding"/>
    <property type="evidence" value="ECO:0007669"/>
    <property type="project" value="UniProtKB-KW"/>
</dbReference>
<keyword evidence="4" id="KW-1185">Reference proteome</keyword>
<name>A0AAE3WDP1_9RHOB</name>
<dbReference type="EMBL" id="JANHAX010000003">
    <property type="protein sequence ID" value="MDQ2090510.1"/>
    <property type="molecule type" value="Genomic_DNA"/>
</dbReference>
<dbReference type="PANTHER" id="PTHR31009">
    <property type="entry name" value="S-ADENOSYL-L-METHIONINE:CARBOXYL METHYLTRANSFERASE FAMILY PROTEIN"/>
    <property type="match status" value="1"/>
</dbReference>
<dbReference type="Pfam" id="PF03492">
    <property type="entry name" value="Methyltransf_7"/>
    <property type="match status" value="1"/>
</dbReference>
<dbReference type="Gene3D" id="3.40.50.150">
    <property type="entry name" value="Vaccinia Virus protein VP39"/>
    <property type="match status" value="1"/>
</dbReference>
<keyword evidence="3" id="KW-0489">Methyltransferase</keyword>
<dbReference type="Gene3D" id="1.10.1200.270">
    <property type="entry name" value="Methyltransferase, alpha-helical capping domain"/>
    <property type="match status" value="1"/>
</dbReference>
<organism evidence="3 4">
    <name type="scientific">Marimonas arenosa</name>
    <dbReference type="NCBI Taxonomy" id="1795305"/>
    <lineage>
        <taxon>Bacteria</taxon>
        <taxon>Pseudomonadati</taxon>
        <taxon>Pseudomonadota</taxon>
        <taxon>Alphaproteobacteria</taxon>
        <taxon>Rhodobacterales</taxon>
        <taxon>Paracoccaceae</taxon>
        <taxon>Marimonas</taxon>
    </lineage>
</organism>
<accession>A0AAE3WDP1</accession>
<evidence type="ECO:0000256" key="1">
    <source>
        <dbReference type="ARBA" id="ARBA00022723"/>
    </source>
</evidence>
<reference evidence="3" key="1">
    <citation type="submission" date="2022-07" db="EMBL/GenBank/DDBJ databases">
        <authorList>
            <person name="Otstavnykh N."/>
            <person name="Isaeva M."/>
            <person name="Bystritskaya E."/>
        </authorList>
    </citation>
    <scope>NUCLEOTIDE SEQUENCE</scope>
    <source>
        <strain evidence="3">KCTC 52189</strain>
    </source>
</reference>
<dbReference type="InterPro" id="IPR042086">
    <property type="entry name" value="MeTrfase_capping"/>
</dbReference>
<keyword evidence="3" id="KW-0808">Transferase</keyword>
<dbReference type="RefSeq" id="WP_306735789.1">
    <property type="nucleotide sequence ID" value="NZ_JANHAX010000003.1"/>
</dbReference>
<dbReference type="AlphaFoldDB" id="A0AAE3WDP1"/>
<comment type="caution">
    <text evidence="3">The sequence shown here is derived from an EMBL/GenBank/DDBJ whole genome shotgun (WGS) entry which is preliminary data.</text>
</comment>
<keyword evidence="1" id="KW-0479">Metal-binding</keyword>
<keyword evidence="2" id="KW-0460">Magnesium</keyword>
<dbReference type="InterPro" id="IPR029063">
    <property type="entry name" value="SAM-dependent_MTases_sf"/>
</dbReference>
<proteinExistence type="predicted"/>
<dbReference type="GO" id="GO:0032259">
    <property type="term" value="P:methylation"/>
    <property type="evidence" value="ECO:0007669"/>
    <property type="project" value="UniProtKB-KW"/>
</dbReference>
<gene>
    <name evidence="3" type="ORF">NO357_11425</name>
</gene>
<dbReference type="SUPFAM" id="SSF53335">
    <property type="entry name" value="S-adenosyl-L-methionine-dependent methyltransferases"/>
    <property type="match status" value="1"/>
</dbReference>
<protein>
    <submittedName>
        <fullName evidence="3">Class I SAM-dependent methyltransferase</fullName>
    </submittedName>
</protein>
<reference evidence="3" key="2">
    <citation type="submission" date="2023-02" db="EMBL/GenBank/DDBJ databases">
        <title>'Rhodoalgimonas zhirmunskyi' gen. nov., isolated from a red alga.</title>
        <authorList>
            <person name="Nedashkovskaya O.I."/>
            <person name="Otstavnykh N.Y."/>
            <person name="Bystritskaya E.P."/>
            <person name="Balabanova L.A."/>
            <person name="Isaeva M.P."/>
        </authorList>
    </citation>
    <scope>NUCLEOTIDE SEQUENCE</scope>
    <source>
        <strain evidence="3">KCTC 52189</strain>
    </source>
</reference>
<sequence>MSGSTKGFMAMKGAGYYSRATIGAKHVMDNAAGLVLDALERMDPDDDGSVFRVTDMGAADGGTSLAMWGRVLARVREKVPGRPIEIVYTDLPRNDFSQTFQNALGLTGQETYAGKVPEVYVLASATSFHEAILPPGTLDLGFSATASHYIASVPCEIADHVHMVGAAPEERAAYEATGAADWERMLLARAQEMKPGARLALFNFGIDEEGRYLGNTGGINMFDTFADLWRGLRDEGVISPAEFAATNFPQCYRTEAQFTAPFLDEQGPVWQAGLRLEHVEARVVRCPFEHNYSETGQGAAEFARDYIPTLRSWSEPTFVNGLSDNRTLEDKAAIINEFYGRYQARVAANPTGHAMDYVHIYLVARKEG</sequence>
<dbReference type="GO" id="GO:0008168">
    <property type="term" value="F:methyltransferase activity"/>
    <property type="evidence" value="ECO:0007669"/>
    <property type="project" value="UniProtKB-KW"/>
</dbReference>
<dbReference type="Proteomes" id="UP001226762">
    <property type="component" value="Unassembled WGS sequence"/>
</dbReference>